<dbReference type="InterPro" id="IPR037505">
    <property type="entry name" value="pH-resp_palC"/>
</dbReference>
<dbReference type="InterPro" id="IPR004328">
    <property type="entry name" value="BRO1_dom"/>
</dbReference>
<evidence type="ECO:0000259" key="4">
    <source>
        <dbReference type="SMART" id="SM01041"/>
    </source>
</evidence>
<feature type="region of interest" description="Disordered" evidence="3">
    <location>
        <begin position="24"/>
        <end position="46"/>
    </location>
</feature>
<evidence type="ECO:0000313" key="5">
    <source>
        <dbReference type="EMBL" id="WFD39567.1"/>
    </source>
</evidence>
<evidence type="ECO:0000256" key="1">
    <source>
        <dbReference type="ARBA" id="ARBA00010997"/>
    </source>
</evidence>
<protein>
    <recommendedName>
        <fullName evidence="2">pH-response regulator protein palC</fullName>
    </recommendedName>
</protein>
<dbReference type="EMBL" id="CP119961">
    <property type="protein sequence ID" value="WFD39567.1"/>
    <property type="molecule type" value="Genomic_DNA"/>
</dbReference>
<dbReference type="Pfam" id="PF03097">
    <property type="entry name" value="BRO1"/>
    <property type="match status" value="1"/>
</dbReference>
<dbReference type="PANTHER" id="PTHR40463:SF1">
    <property type="entry name" value="PH-RESPONSE REGULATOR PROTEIN PALC"/>
    <property type="match status" value="1"/>
</dbReference>
<dbReference type="GeneID" id="85226197"/>
<evidence type="ECO:0000313" key="6">
    <source>
        <dbReference type="Proteomes" id="UP001217754"/>
    </source>
</evidence>
<name>A0AAF0JA96_9BASI</name>
<keyword evidence="6" id="KW-1185">Reference proteome</keyword>
<organism evidence="5 6">
    <name type="scientific">Malassezia japonica</name>
    <dbReference type="NCBI Taxonomy" id="223818"/>
    <lineage>
        <taxon>Eukaryota</taxon>
        <taxon>Fungi</taxon>
        <taxon>Dikarya</taxon>
        <taxon>Basidiomycota</taxon>
        <taxon>Ustilaginomycotina</taxon>
        <taxon>Malasseziomycetes</taxon>
        <taxon>Malasseziales</taxon>
        <taxon>Malasseziaceae</taxon>
        <taxon>Malassezia</taxon>
    </lineage>
</organism>
<dbReference type="RefSeq" id="XP_060122464.1">
    <property type="nucleotide sequence ID" value="XM_060266481.1"/>
</dbReference>
<dbReference type="Gene3D" id="1.25.40.280">
    <property type="entry name" value="alix/aip1 like domains"/>
    <property type="match status" value="1"/>
</dbReference>
<evidence type="ECO:0000256" key="2">
    <source>
        <dbReference type="ARBA" id="ARBA00022193"/>
    </source>
</evidence>
<dbReference type="InterPro" id="IPR019727">
    <property type="entry name" value="ATP_synth_F0_fsu_mt_fun"/>
</dbReference>
<reference evidence="5" key="1">
    <citation type="submission" date="2023-03" db="EMBL/GenBank/DDBJ databases">
        <title>Mating type loci evolution in Malassezia.</title>
        <authorList>
            <person name="Coelho M.A."/>
        </authorList>
    </citation>
    <scope>NUCLEOTIDE SEQUENCE</scope>
    <source>
        <strain evidence="5">CBS 9431</strain>
    </source>
</reference>
<sequence length="548" mass="59342">MIARAFSQTTPAARAMRVAGQQVRHSSGLPIPPKIATPKSVGGSGASNTDAVVSFYKALPKGPEPEKRSMGIKANYFDGKNASGKPLVATIAVLMLIGYTIEYNGHLTHATQLRASLEHMLRDASGARPDSIRITQAVTEYLPVLLGLYNSVLIDAIVVKHEPSFTWRSALLTRSSKSAMPGLHAELCAVLMLLGMALSNEAVGAVDALGMYELDTSVDAATRRANDDRLKVAADMLCRASGLFSYVATELLPRLDVSPHPPELSRDVAMALSRFSLAEAHRLALRKLQSPALALATDTLTPGPPLPSGHPSAALLAKLHLHTASLYEQALSLIRTHEKHTPFAAEPDADVPRAQRSMHKLKSTLQNIKIAPEARVGATLVRYAEHEVQWHRALAHKWLGIDAGEQAKSTGTGVAHLAAARDQLLQIVPKGLEGAEKARVPLWEQRRAAKFHGDLGLWWMGVEAASVARWLDVYKRLNDTVSFQRVPQLSELQYASEGRAAVVAKPYEPPAPAFGPRTQDQVLDPSLCVGVRERSEARREYAGAGAYY</sequence>
<dbReference type="SMART" id="SM01041">
    <property type="entry name" value="BRO1"/>
    <property type="match status" value="1"/>
</dbReference>
<dbReference type="GO" id="GO:0071467">
    <property type="term" value="P:cellular response to pH"/>
    <property type="evidence" value="ECO:0007669"/>
    <property type="project" value="InterPro"/>
</dbReference>
<dbReference type="GO" id="GO:0005886">
    <property type="term" value="C:plasma membrane"/>
    <property type="evidence" value="ECO:0007669"/>
    <property type="project" value="TreeGrafter"/>
</dbReference>
<gene>
    <name evidence="5" type="ORF">MJAP1_002546</name>
</gene>
<dbReference type="Proteomes" id="UP001217754">
    <property type="component" value="Chromosome 4"/>
</dbReference>
<dbReference type="InterPro" id="IPR038499">
    <property type="entry name" value="BRO1_sf"/>
</dbReference>
<accession>A0AAF0JA96</accession>
<evidence type="ECO:0000256" key="3">
    <source>
        <dbReference type="SAM" id="MobiDB-lite"/>
    </source>
</evidence>
<comment type="similarity">
    <text evidence="1">Belongs to the palC family.</text>
</comment>
<feature type="domain" description="BRO1" evidence="4">
    <location>
        <begin position="81"/>
        <end position="527"/>
    </location>
</feature>
<proteinExistence type="inferred from homology"/>
<dbReference type="AlphaFoldDB" id="A0AAF0JA96"/>
<dbReference type="PANTHER" id="PTHR40463">
    <property type="entry name" value="PH-RESPONSE REGULATOR PROTEIN PALC"/>
    <property type="match status" value="1"/>
</dbReference>
<dbReference type="Pfam" id="PF10791">
    <property type="entry name" value="F1F0-ATPsyn_F"/>
    <property type="match status" value="1"/>
</dbReference>
<dbReference type="GO" id="GO:0015986">
    <property type="term" value="P:proton motive force-driven ATP synthesis"/>
    <property type="evidence" value="ECO:0007669"/>
    <property type="project" value="InterPro"/>
</dbReference>